<dbReference type="Pfam" id="PF01344">
    <property type="entry name" value="Kelch_1"/>
    <property type="match status" value="1"/>
</dbReference>
<sequence>MDCAVDNTLSEKVILVLGNNRLEANKNKLTASSLYFASLFSENFSDHRKNEYPINYEISISTLKDFVNWAEHTEDNQNDKINHYIVEPSLEKYTNKNDTDPLELLELSVVFMCEKLTNALTSIIILHWLYAEKIIEIWLMAEELGLEKLRDVALGACLDRFEELPLSSVAELSLENLMKLIGNINISSSPNWLKFIAKEGIRNYRSTADHDLSNHLYKSLLKIAELPSNSCSSAIKNRQNLVPCVVAQKIVNSTREKLPCVYWWRKKNFSELVDLKDIVDLMDNGKEVFGRQIIGRGFSIYVIGGEQGLGSGRFNKTIWRYCLLSKTWFSIAQLPCPRRHMAVKFIKNRLYLIGGVGHHRLKLSSVDVLDIHTGLWSKAAEIPEMFTEVPASCVVDGKIIYHKTNFYVFDPKINRWDTVKLITPDYFGPYHVESLMGSNNNTCCNDNNIYISAIDHDAKESTVLSRFSLDSIKNVRREKIHEWTKTIFRQIFTGSKLISFLYNDGEVTIEEGMLKNINTYKSIRTYTHPMKNIHETGFEQRLGCFNVIDPDTLHEQISFFDQVKYNRHKK</sequence>
<protein>
    <recommendedName>
        <fullName evidence="3">BTB domain-containing protein</fullName>
    </recommendedName>
</protein>
<dbReference type="GO" id="GO:0003779">
    <property type="term" value="F:actin binding"/>
    <property type="evidence" value="ECO:0007669"/>
    <property type="project" value="UniProtKB-KW"/>
</dbReference>
<dbReference type="Gene3D" id="2.120.10.80">
    <property type="entry name" value="Kelch-type beta propeller"/>
    <property type="match status" value="1"/>
</dbReference>
<dbReference type="PROSITE" id="PS50097">
    <property type="entry name" value="BTB"/>
    <property type="match status" value="1"/>
</dbReference>
<dbReference type="InterPro" id="IPR006652">
    <property type="entry name" value="Kelch_1"/>
</dbReference>
<dbReference type="InterPro" id="IPR011333">
    <property type="entry name" value="SKP1/BTB/POZ_sf"/>
</dbReference>
<feature type="domain" description="BTB" evidence="3">
    <location>
        <begin position="11"/>
        <end position="69"/>
    </location>
</feature>
<dbReference type="PANTHER" id="PTHR45632">
    <property type="entry name" value="LD33804P"/>
    <property type="match status" value="1"/>
</dbReference>
<accession>A0AA39FPS9</accession>
<evidence type="ECO:0000256" key="2">
    <source>
        <dbReference type="ARBA" id="ARBA00022737"/>
    </source>
</evidence>
<proteinExistence type="predicted"/>
<keyword evidence="5" id="KW-1185">Reference proteome</keyword>
<dbReference type="SMART" id="SM00612">
    <property type="entry name" value="Kelch"/>
    <property type="match status" value="2"/>
</dbReference>
<reference evidence="4" key="1">
    <citation type="journal article" date="2023" name="bioRxiv">
        <title>Scaffold-level genome assemblies of two parasitoid biocontrol wasps reveal the parthenogenesis mechanism and an associated novel virus.</title>
        <authorList>
            <person name="Inwood S."/>
            <person name="Skelly J."/>
            <person name="Guhlin J."/>
            <person name="Harrop T."/>
            <person name="Goldson S."/>
            <person name="Dearden P."/>
        </authorList>
    </citation>
    <scope>NUCLEOTIDE SEQUENCE</scope>
    <source>
        <strain evidence="4">Irish</strain>
        <tissue evidence="4">Whole body</tissue>
    </source>
</reference>
<dbReference type="EMBL" id="JAQQBS010000002">
    <property type="protein sequence ID" value="KAK0173448.1"/>
    <property type="molecule type" value="Genomic_DNA"/>
</dbReference>
<gene>
    <name evidence="4" type="ORF">PV328_006642</name>
</gene>
<dbReference type="Gene3D" id="3.30.710.10">
    <property type="entry name" value="Potassium Channel Kv1.1, Chain A"/>
    <property type="match status" value="1"/>
</dbReference>
<dbReference type="AlphaFoldDB" id="A0AA39FPS9"/>
<name>A0AA39FPS9_9HYME</name>
<keyword evidence="1" id="KW-0880">Kelch repeat</keyword>
<dbReference type="Proteomes" id="UP001168990">
    <property type="component" value="Unassembled WGS sequence"/>
</dbReference>
<dbReference type="InterPro" id="IPR000210">
    <property type="entry name" value="BTB/POZ_dom"/>
</dbReference>
<evidence type="ECO:0000259" key="3">
    <source>
        <dbReference type="PROSITE" id="PS50097"/>
    </source>
</evidence>
<keyword evidence="2" id="KW-0677">Repeat</keyword>
<reference evidence="4" key="2">
    <citation type="submission" date="2023-03" db="EMBL/GenBank/DDBJ databases">
        <authorList>
            <person name="Inwood S.N."/>
            <person name="Skelly J.G."/>
            <person name="Guhlin J."/>
            <person name="Harrop T.W.R."/>
            <person name="Goldson S.G."/>
            <person name="Dearden P.K."/>
        </authorList>
    </citation>
    <scope>NUCLEOTIDE SEQUENCE</scope>
    <source>
        <strain evidence="4">Irish</strain>
        <tissue evidence="4">Whole body</tissue>
    </source>
</reference>
<comment type="caution">
    <text evidence="4">The sequence shown here is derived from an EMBL/GenBank/DDBJ whole genome shotgun (WGS) entry which is preliminary data.</text>
</comment>
<dbReference type="InterPro" id="IPR015915">
    <property type="entry name" value="Kelch-typ_b-propeller"/>
</dbReference>
<dbReference type="SUPFAM" id="SSF117281">
    <property type="entry name" value="Kelch motif"/>
    <property type="match status" value="1"/>
</dbReference>
<organism evidence="4 5">
    <name type="scientific">Microctonus aethiopoides</name>
    <dbReference type="NCBI Taxonomy" id="144406"/>
    <lineage>
        <taxon>Eukaryota</taxon>
        <taxon>Metazoa</taxon>
        <taxon>Ecdysozoa</taxon>
        <taxon>Arthropoda</taxon>
        <taxon>Hexapoda</taxon>
        <taxon>Insecta</taxon>
        <taxon>Pterygota</taxon>
        <taxon>Neoptera</taxon>
        <taxon>Endopterygota</taxon>
        <taxon>Hymenoptera</taxon>
        <taxon>Apocrita</taxon>
        <taxon>Ichneumonoidea</taxon>
        <taxon>Braconidae</taxon>
        <taxon>Euphorinae</taxon>
        <taxon>Microctonus</taxon>
    </lineage>
</organism>
<evidence type="ECO:0000313" key="5">
    <source>
        <dbReference type="Proteomes" id="UP001168990"/>
    </source>
</evidence>
<dbReference type="Pfam" id="PF00651">
    <property type="entry name" value="BTB"/>
    <property type="match status" value="1"/>
</dbReference>
<dbReference type="CDD" id="cd18186">
    <property type="entry name" value="BTB_POZ_ZBTB_KLHL-like"/>
    <property type="match status" value="1"/>
</dbReference>
<evidence type="ECO:0000313" key="4">
    <source>
        <dbReference type="EMBL" id="KAK0173448.1"/>
    </source>
</evidence>
<evidence type="ECO:0000256" key="1">
    <source>
        <dbReference type="ARBA" id="ARBA00022441"/>
    </source>
</evidence>